<feature type="compositionally biased region" description="Polar residues" evidence="1">
    <location>
        <begin position="55"/>
        <end position="65"/>
    </location>
</feature>
<feature type="region of interest" description="Disordered" evidence="1">
    <location>
        <begin position="278"/>
        <end position="320"/>
    </location>
</feature>
<feature type="region of interest" description="Disordered" evidence="1">
    <location>
        <begin position="1"/>
        <end position="135"/>
    </location>
</feature>
<keyword evidence="5" id="KW-1185">Reference proteome</keyword>
<keyword evidence="2" id="KW-0812">Transmembrane</keyword>
<evidence type="ECO:0000259" key="3">
    <source>
        <dbReference type="Pfam" id="PF25130"/>
    </source>
</evidence>
<sequence>MESTSNKADGSGRRVSTRSSVRVSVNDLGEEHDLVSAGIIADGFRPANIHDRSEGSTASLASDSTLMADESSGSSSRSGRPSSTSKAHNSQDSLSSRTESAGLTRQTTNSTESTAVFTSESPYQGPSGPSHPYQMYPQNVRLARTLSTTTASTLPLSESSYSGPRGPSHPYALYPQNGGIEANALQAAAIPLGFHGLPDQYRRRMGPDGDDVDDMIGPDGHTEQLPPYSRYPDEACIQKARDADGVAGVVQGATVVPLTVTVPPSTLQAIPGAGGIGLATRNPEFESTEDLGSPRSRHSAPSFTSYDSQRRLSLNNEMSEKRKPPKRWQLWMRRKLCGVIPYWAICLIAVVLVLMGTILGSVVGTFVAKQRKGRGGGPWEPTFDAEPIPVPSDLPPLPLGTYGMPLLNDEQSPTCFQDPSLSAAWNCRIVISGLYLTVSKANDEYSVSLNCNHSFTLLEHVYSYGTQPPLIQQPVALGLVSDKHEPNRGPAWYKMLSYNKTVILPESFLSSATNSRQKIRQVNIDAGMASFKRKGVAQYGDKPWVCNWPDTYL</sequence>
<dbReference type="RefSeq" id="XP_064668876.1">
    <property type="nucleotide sequence ID" value="XM_064810702.1"/>
</dbReference>
<dbReference type="PANTHER" id="PTHR42078:SF1">
    <property type="entry name" value="GLUCAN 1, 4-ALPHA-GLUCOSIDASE"/>
    <property type="match status" value="1"/>
</dbReference>
<dbReference type="AlphaFoldDB" id="A0AAN6YPX6"/>
<feature type="compositionally biased region" description="Low complexity" evidence="1">
    <location>
        <begin position="13"/>
        <end position="25"/>
    </location>
</feature>
<reference evidence="4" key="1">
    <citation type="journal article" date="2023" name="Mol. Phylogenet. Evol.">
        <title>Genome-scale phylogeny and comparative genomics of the fungal order Sordariales.</title>
        <authorList>
            <person name="Hensen N."/>
            <person name="Bonometti L."/>
            <person name="Westerberg I."/>
            <person name="Brannstrom I.O."/>
            <person name="Guillou S."/>
            <person name="Cros-Aarteil S."/>
            <person name="Calhoun S."/>
            <person name="Haridas S."/>
            <person name="Kuo A."/>
            <person name="Mondo S."/>
            <person name="Pangilinan J."/>
            <person name="Riley R."/>
            <person name="LaButti K."/>
            <person name="Andreopoulos B."/>
            <person name="Lipzen A."/>
            <person name="Chen C."/>
            <person name="Yan M."/>
            <person name="Daum C."/>
            <person name="Ng V."/>
            <person name="Clum A."/>
            <person name="Steindorff A."/>
            <person name="Ohm R.A."/>
            <person name="Martin F."/>
            <person name="Silar P."/>
            <person name="Natvig D.O."/>
            <person name="Lalanne C."/>
            <person name="Gautier V."/>
            <person name="Ament-Velasquez S.L."/>
            <person name="Kruys A."/>
            <person name="Hutchinson M.I."/>
            <person name="Powell A.J."/>
            <person name="Barry K."/>
            <person name="Miller A.N."/>
            <person name="Grigoriev I.V."/>
            <person name="Debuchy R."/>
            <person name="Gladieux P."/>
            <person name="Hiltunen Thoren M."/>
            <person name="Johannesson H."/>
        </authorList>
    </citation>
    <scope>NUCLEOTIDE SEQUENCE</scope>
    <source>
        <strain evidence="4">CBS 508.74</strain>
    </source>
</reference>
<dbReference type="Pfam" id="PF25130">
    <property type="entry name" value="DUF7820"/>
    <property type="match status" value="1"/>
</dbReference>
<dbReference type="GeneID" id="89934827"/>
<organism evidence="4 5">
    <name type="scientific">Canariomyces notabilis</name>
    <dbReference type="NCBI Taxonomy" id="2074819"/>
    <lineage>
        <taxon>Eukaryota</taxon>
        <taxon>Fungi</taxon>
        <taxon>Dikarya</taxon>
        <taxon>Ascomycota</taxon>
        <taxon>Pezizomycotina</taxon>
        <taxon>Sordariomycetes</taxon>
        <taxon>Sordariomycetidae</taxon>
        <taxon>Sordariales</taxon>
        <taxon>Chaetomiaceae</taxon>
        <taxon>Canariomyces</taxon>
    </lineage>
</organism>
<comment type="caution">
    <text evidence="4">The sequence shown here is derived from an EMBL/GenBank/DDBJ whole genome shotgun (WGS) entry which is preliminary data.</text>
</comment>
<dbReference type="InterPro" id="IPR056722">
    <property type="entry name" value="DUF7820"/>
</dbReference>
<dbReference type="PANTHER" id="PTHR42078">
    <property type="entry name" value="GLUCAN 1, 4-ALPHA-GLUCOSIDASE"/>
    <property type="match status" value="1"/>
</dbReference>
<keyword evidence="2" id="KW-1133">Transmembrane helix</keyword>
<protein>
    <recommendedName>
        <fullName evidence="3">DUF7820 domain-containing protein</fullName>
    </recommendedName>
</protein>
<reference evidence="4" key="2">
    <citation type="submission" date="2023-05" db="EMBL/GenBank/DDBJ databases">
        <authorList>
            <consortium name="Lawrence Berkeley National Laboratory"/>
            <person name="Steindorff A."/>
            <person name="Hensen N."/>
            <person name="Bonometti L."/>
            <person name="Westerberg I."/>
            <person name="Brannstrom I.O."/>
            <person name="Guillou S."/>
            <person name="Cros-Aarteil S."/>
            <person name="Calhoun S."/>
            <person name="Haridas S."/>
            <person name="Kuo A."/>
            <person name="Mondo S."/>
            <person name="Pangilinan J."/>
            <person name="Riley R."/>
            <person name="Labutti K."/>
            <person name="Andreopoulos B."/>
            <person name="Lipzen A."/>
            <person name="Chen C."/>
            <person name="Yanf M."/>
            <person name="Daum C."/>
            <person name="Ng V."/>
            <person name="Clum A."/>
            <person name="Ohm R."/>
            <person name="Martin F."/>
            <person name="Silar P."/>
            <person name="Natvig D."/>
            <person name="Lalanne C."/>
            <person name="Gautier V."/>
            <person name="Ament-Velasquez S.L."/>
            <person name="Kruys A."/>
            <person name="Hutchinson M.I."/>
            <person name="Powell A.J."/>
            <person name="Barry K."/>
            <person name="Miller A.N."/>
            <person name="Grigoriev I.V."/>
            <person name="Debuchy R."/>
            <person name="Gladieux P."/>
            <person name="Thoren M.H."/>
            <person name="Johannesson H."/>
        </authorList>
    </citation>
    <scope>NUCLEOTIDE SEQUENCE</scope>
    <source>
        <strain evidence="4">CBS 508.74</strain>
    </source>
</reference>
<feature type="transmembrane region" description="Helical" evidence="2">
    <location>
        <begin position="342"/>
        <end position="368"/>
    </location>
</feature>
<feature type="compositionally biased region" description="Low complexity" evidence="1">
    <location>
        <begin position="71"/>
        <end position="85"/>
    </location>
</feature>
<feature type="compositionally biased region" description="Polar residues" evidence="1">
    <location>
        <begin position="86"/>
        <end position="124"/>
    </location>
</feature>
<evidence type="ECO:0000313" key="5">
    <source>
        <dbReference type="Proteomes" id="UP001302812"/>
    </source>
</evidence>
<accession>A0AAN6YPX6</accession>
<evidence type="ECO:0000313" key="4">
    <source>
        <dbReference type="EMBL" id="KAK4111306.1"/>
    </source>
</evidence>
<feature type="domain" description="DUF7820" evidence="3">
    <location>
        <begin position="381"/>
        <end position="553"/>
    </location>
</feature>
<dbReference type="EMBL" id="MU853346">
    <property type="protein sequence ID" value="KAK4111306.1"/>
    <property type="molecule type" value="Genomic_DNA"/>
</dbReference>
<gene>
    <name evidence="4" type="ORF">N656DRAFT_697563</name>
</gene>
<evidence type="ECO:0000256" key="1">
    <source>
        <dbReference type="SAM" id="MobiDB-lite"/>
    </source>
</evidence>
<evidence type="ECO:0000256" key="2">
    <source>
        <dbReference type="SAM" id="Phobius"/>
    </source>
</evidence>
<name>A0AAN6YPX6_9PEZI</name>
<proteinExistence type="predicted"/>
<dbReference type="Proteomes" id="UP001302812">
    <property type="component" value="Unassembled WGS sequence"/>
</dbReference>
<feature type="compositionally biased region" description="Polar residues" evidence="1">
    <location>
        <begin position="299"/>
        <end position="317"/>
    </location>
</feature>
<feature type="non-terminal residue" evidence="4">
    <location>
        <position position="553"/>
    </location>
</feature>
<keyword evidence="2" id="KW-0472">Membrane</keyword>